<accession>A0ABV8ACM0</accession>
<dbReference type="RefSeq" id="WP_380079328.1">
    <property type="nucleotide sequence ID" value="NZ_JBHRZF010000167.1"/>
</dbReference>
<reference evidence="2" key="1">
    <citation type="journal article" date="2019" name="Int. J. Syst. Evol. Microbiol.">
        <title>The Global Catalogue of Microorganisms (GCM) 10K type strain sequencing project: providing services to taxonomists for standard genome sequencing and annotation.</title>
        <authorList>
            <consortium name="The Broad Institute Genomics Platform"/>
            <consortium name="The Broad Institute Genome Sequencing Center for Infectious Disease"/>
            <person name="Wu L."/>
            <person name="Ma J."/>
        </authorList>
    </citation>
    <scope>NUCLEOTIDE SEQUENCE [LARGE SCALE GENOMIC DNA]</scope>
    <source>
        <strain evidence="2">CCTCC AB 2013263</strain>
    </source>
</reference>
<evidence type="ECO:0000313" key="1">
    <source>
        <dbReference type="EMBL" id="MFC3861940.1"/>
    </source>
</evidence>
<gene>
    <name evidence="1" type="ORF">ACFOPQ_14320</name>
</gene>
<proteinExistence type="predicted"/>
<dbReference type="EMBL" id="JBHRZF010000167">
    <property type="protein sequence ID" value="MFC3861940.1"/>
    <property type="molecule type" value="Genomic_DNA"/>
</dbReference>
<dbReference type="PANTHER" id="PTHR36931:SF1">
    <property type="entry name" value="UPF0153 PROTEIN YEIW"/>
    <property type="match status" value="1"/>
</dbReference>
<dbReference type="Proteomes" id="UP001595748">
    <property type="component" value="Unassembled WGS sequence"/>
</dbReference>
<protein>
    <submittedName>
        <fullName evidence="1">YkgJ family cysteine cluster protein</fullName>
    </submittedName>
</protein>
<comment type="caution">
    <text evidence="1">The sequence shown here is derived from an EMBL/GenBank/DDBJ whole genome shotgun (WGS) entry which is preliminary data.</text>
</comment>
<dbReference type="PANTHER" id="PTHR36931">
    <property type="entry name" value="UPF0153 PROTEIN YEIW"/>
    <property type="match status" value="1"/>
</dbReference>
<evidence type="ECO:0000313" key="2">
    <source>
        <dbReference type="Proteomes" id="UP001595748"/>
    </source>
</evidence>
<name>A0ABV8ACM0_9DEIO</name>
<keyword evidence="2" id="KW-1185">Reference proteome</keyword>
<sequence length="102" mass="11193">MADRFQPPPGYPPRSVLARDCTACGACCSAPDIHALQKPLGVPCLHLDAGCLCHIYDTRPQVCRNYQPDWVCGEVAPIPTLAGRIRRFLEIYGLEREVVGGE</sequence>
<organism evidence="1 2">
    <name type="scientific">Deinococcus antarcticus</name>
    <dbReference type="NCBI Taxonomy" id="1298767"/>
    <lineage>
        <taxon>Bacteria</taxon>
        <taxon>Thermotogati</taxon>
        <taxon>Deinococcota</taxon>
        <taxon>Deinococci</taxon>
        <taxon>Deinococcales</taxon>
        <taxon>Deinococcaceae</taxon>
        <taxon>Deinococcus</taxon>
    </lineage>
</organism>
<dbReference type="InterPro" id="IPR052572">
    <property type="entry name" value="UPF0153_domain"/>
</dbReference>